<feature type="signal peptide" evidence="2">
    <location>
        <begin position="1"/>
        <end position="20"/>
    </location>
</feature>
<sequence length="217" mass="23853">MKKFVTLFLLSVCMMLTLTACGSTEATTSSPPQSQNGVAEKSAPEAEEQKADGNSKILVAYFSCTGNTKTLAENAADVLKADLYEIVPEKKYTSEDLNYKDESTRATVEQKDNSARPAINGKVSSFEKYDTIVIAYPIWWGQAPRIIDTFLESYDFSDKKIIPICTSASSDIGSSADALHNLCSASANWVDGKRFSKDTSKQELEQWFSSHQIQSGK</sequence>
<keyword evidence="5" id="KW-1185">Reference proteome</keyword>
<dbReference type="Proteomes" id="UP001239167">
    <property type="component" value="Unassembled WGS sequence"/>
</dbReference>
<dbReference type="PROSITE" id="PS51257">
    <property type="entry name" value="PROKAR_LIPOPROTEIN"/>
    <property type="match status" value="1"/>
</dbReference>
<protein>
    <submittedName>
        <fullName evidence="4">Flavodoxin</fullName>
    </submittedName>
</protein>
<dbReference type="Pfam" id="PF12682">
    <property type="entry name" value="Flavodoxin_4"/>
    <property type="match status" value="1"/>
</dbReference>
<keyword evidence="2" id="KW-0732">Signal</keyword>
<dbReference type="SUPFAM" id="SSF52218">
    <property type="entry name" value="Flavoproteins"/>
    <property type="match status" value="1"/>
</dbReference>
<evidence type="ECO:0000256" key="1">
    <source>
        <dbReference type="SAM" id="MobiDB-lite"/>
    </source>
</evidence>
<evidence type="ECO:0000313" key="4">
    <source>
        <dbReference type="EMBL" id="MDQ0204742.1"/>
    </source>
</evidence>
<proteinExistence type="predicted"/>
<dbReference type="InterPro" id="IPR008254">
    <property type="entry name" value="Flavodoxin/NO_synth"/>
</dbReference>
<gene>
    <name evidence="4" type="ORF">J2S01_002474</name>
</gene>
<evidence type="ECO:0000313" key="5">
    <source>
        <dbReference type="Proteomes" id="UP001239167"/>
    </source>
</evidence>
<organism evidence="4 5">
    <name type="scientific">Pectinatus haikarae</name>
    <dbReference type="NCBI Taxonomy" id="349096"/>
    <lineage>
        <taxon>Bacteria</taxon>
        <taxon>Bacillati</taxon>
        <taxon>Bacillota</taxon>
        <taxon>Negativicutes</taxon>
        <taxon>Selenomonadales</taxon>
        <taxon>Selenomonadaceae</taxon>
        <taxon>Pectinatus</taxon>
    </lineage>
</organism>
<reference evidence="4 5" key="1">
    <citation type="submission" date="2023-07" db="EMBL/GenBank/DDBJ databases">
        <title>Genomic Encyclopedia of Type Strains, Phase IV (KMG-IV): sequencing the most valuable type-strain genomes for metagenomic binning, comparative biology and taxonomic classification.</title>
        <authorList>
            <person name="Goeker M."/>
        </authorList>
    </citation>
    <scope>NUCLEOTIDE SEQUENCE [LARGE SCALE GENOMIC DNA]</scope>
    <source>
        <strain evidence="4 5">DSM 16980</strain>
    </source>
</reference>
<dbReference type="InterPro" id="IPR029039">
    <property type="entry name" value="Flavoprotein-like_sf"/>
</dbReference>
<feature type="chain" id="PRO_5046982119" evidence="2">
    <location>
        <begin position="21"/>
        <end position="217"/>
    </location>
</feature>
<accession>A0ABT9YA72</accession>
<dbReference type="PANTHER" id="PTHR39201:SF1">
    <property type="entry name" value="FLAVODOXIN-LIKE DOMAIN-CONTAINING PROTEIN"/>
    <property type="match status" value="1"/>
</dbReference>
<dbReference type="PANTHER" id="PTHR39201">
    <property type="entry name" value="EXPORTED PROTEIN-RELATED"/>
    <property type="match status" value="1"/>
</dbReference>
<feature type="compositionally biased region" description="Polar residues" evidence="1">
    <location>
        <begin position="24"/>
        <end position="37"/>
    </location>
</feature>
<feature type="region of interest" description="Disordered" evidence="1">
    <location>
        <begin position="24"/>
        <end position="51"/>
    </location>
</feature>
<feature type="compositionally biased region" description="Basic and acidic residues" evidence="1">
    <location>
        <begin position="42"/>
        <end position="51"/>
    </location>
</feature>
<evidence type="ECO:0000256" key="2">
    <source>
        <dbReference type="SAM" id="SignalP"/>
    </source>
</evidence>
<dbReference type="RefSeq" id="WP_307225065.1">
    <property type="nucleotide sequence ID" value="NZ_CP116940.1"/>
</dbReference>
<comment type="caution">
    <text evidence="4">The sequence shown here is derived from an EMBL/GenBank/DDBJ whole genome shotgun (WGS) entry which is preliminary data.</text>
</comment>
<dbReference type="EMBL" id="JAUSUE010000020">
    <property type="protein sequence ID" value="MDQ0204742.1"/>
    <property type="molecule type" value="Genomic_DNA"/>
</dbReference>
<name>A0ABT9YA72_9FIRM</name>
<dbReference type="NCBIfam" id="NF005501">
    <property type="entry name" value="PRK07116.1"/>
    <property type="match status" value="1"/>
</dbReference>
<feature type="domain" description="Flavodoxin-like" evidence="3">
    <location>
        <begin position="56"/>
        <end position="209"/>
    </location>
</feature>
<evidence type="ECO:0000259" key="3">
    <source>
        <dbReference type="Pfam" id="PF12682"/>
    </source>
</evidence>
<dbReference type="Gene3D" id="3.40.50.360">
    <property type="match status" value="1"/>
</dbReference>